<dbReference type="EMBL" id="AP018786">
    <property type="protein sequence ID" value="BBF23180.1"/>
    <property type="molecule type" value="Genomic_DNA"/>
</dbReference>
<keyword evidence="9" id="KW-0902">Two-component regulatory system</keyword>
<sequence>MFSYLRRNFWSRRSLGQRVLLSFIFFIAVVAVCYASAVITTLEYTERGLMTRVMHEEISRSEAALQAGFVPRLPNGYRLYGNLEAGPGETFLEPLPAYTINAPEGFSEFEESPAVFLMKETRSGNVYALELDQQAFEDEEQRIEIFIILSVIGVVIVAAAVGGSMARAVLRPVEELSAAVRVQSQADRYVPLPVAIPDDEVGELAKLCDRAVRDLHEALEREKAFTGDVSHELRTPLTIIRTSAELLELSVQTEKERELVARILEASESMRSLVTLFLELARNEHGAKAAAPENGIEVPVEHRPDNRGATLGHVVGSLRGHWASRAEAKGLVFAEVGFDRHGADPETEPRYPALYLQTVLGNLLRNAVAYTESGLVMLVATPSGCLVVDTGPGIAKSEVPHIFEAYRRASAGTWATGEGTEGIGLGLSIAARLAHRCGWELSLRAPEELASLSKEAAERIDALEKTENVSVGAIFELRLVGTERRRLDEIEGAH</sequence>
<dbReference type="GO" id="GO:0000155">
    <property type="term" value="F:phosphorelay sensor kinase activity"/>
    <property type="evidence" value="ECO:0007669"/>
    <property type="project" value="InterPro"/>
</dbReference>
<dbReference type="Gene3D" id="3.30.565.10">
    <property type="entry name" value="Histidine kinase-like ATPase, C-terminal domain"/>
    <property type="match status" value="1"/>
</dbReference>
<evidence type="ECO:0000313" key="14">
    <source>
        <dbReference type="Proteomes" id="UP000271003"/>
    </source>
</evidence>
<dbReference type="PANTHER" id="PTHR45436:SF16">
    <property type="entry name" value="HISTIDINE KINASE"/>
    <property type="match status" value="1"/>
</dbReference>
<organism evidence="13 14">
    <name type="scientific">Sutterella megalosphaeroides</name>
    <dbReference type="NCBI Taxonomy" id="2494234"/>
    <lineage>
        <taxon>Bacteria</taxon>
        <taxon>Pseudomonadati</taxon>
        <taxon>Pseudomonadota</taxon>
        <taxon>Betaproteobacteria</taxon>
        <taxon>Burkholderiales</taxon>
        <taxon>Sutterellaceae</taxon>
        <taxon>Sutterella</taxon>
    </lineage>
</organism>
<dbReference type="EC" id="2.7.13.3" evidence="3"/>
<feature type="domain" description="Histidine kinase" evidence="11">
    <location>
        <begin position="228"/>
        <end position="443"/>
    </location>
</feature>
<reference evidence="13 14" key="1">
    <citation type="journal article" date="2018" name="Int. J. Syst. Evol. Microbiol.">
        <title>Mesosutterella multiformis gen. nov., sp. nov., a member of the family Sutterellaceae and Sutterella megalosphaeroides sp. nov., isolated from human faeces.</title>
        <authorList>
            <person name="Sakamoto M."/>
            <person name="Ikeyama N."/>
            <person name="Kunihiro T."/>
            <person name="Iino T."/>
            <person name="Yuki M."/>
            <person name="Ohkuma M."/>
        </authorList>
    </citation>
    <scope>NUCLEOTIDE SEQUENCE [LARGE SCALE GENOMIC DNA]</scope>
    <source>
        <strain evidence="13 14">6FBBBH3</strain>
    </source>
</reference>
<dbReference type="Pfam" id="PF02518">
    <property type="entry name" value="HATPase_c"/>
    <property type="match status" value="1"/>
</dbReference>
<dbReference type="Gene3D" id="6.10.340.10">
    <property type="match status" value="1"/>
</dbReference>
<dbReference type="Proteomes" id="UP000271003">
    <property type="component" value="Chromosome"/>
</dbReference>
<comment type="catalytic activity">
    <reaction evidence="1">
        <text>ATP + protein L-histidine = ADP + protein N-phospho-L-histidine.</text>
        <dbReference type="EC" id="2.7.13.3"/>
    </reaction>
</comment>
<evidence type="ECO:0000313" key="13">
    <source>
        <dbReference type="EMBL" id="BBF23180.1"/>
    </source>
</evidence>
<keyword evidence="7 13" id="KW-0418">Kinase</keyword>
<evidence type="ECO:0000256" key="6">
    <source>
        <dbReference type="ARBA" id="ARBA00022692"/>
    </source>
</evidence>
<keyword evidence="10" id="KW-0472">Membrane</keyword>
<keyword evidence="5" id="KW-0808">Transferase</keyword>
<dbReference type="SMART" id="SM00388">
    <property type="entry name" value="HisKA"/>
    <property type="match status" value="1"/>
</dbReference>
<comment type="subcellular location">
    <subcellularLocation>
        <location evidence="2">Membrane</location>
    </subcellularLocation>
</comment>
<dbReference type="GO" id="GO:0005886">
    <property type="term" value="C:plasma membrane"/>
    <property type="evidence" value="ECO:0007669"/>
    <property type="project" value="TreeGrafter"/>
</dbReference>
<feature type="transmembrane region" description="Helical" evidence="10">
    <location>
        <begin position="145"/>
        <end position="166"/>
    </location>
</feature>
<evidence type="ECO:0000256" key="4">
    <source>
        <dbReference type="ARBA" id="ARBA00022553"/>
    </source>
</evidence>
<evidence type="ECO:0000259" key="11">
    <source>
        <dbReference type="PROSITE" id="PS50109"/>
    </source>
</evidence>
<dbReference type="PROSITE" id="PS50885">
    <property type="entry name" value="HAMP"/>
    <property type="match status" value="1"/>
</dbReference>
<dbReference type="Pfam" id="PF00512">
    <property type="entry name" value="HisKA"/>
    <property type="match status" value="1"/>
</dbReference>
<protein>
    <recommendedName>
        <fullName evidence="3">histidine kinase</fullName>
        <ecNumber evidence="3">2.7.13.3</ecNumber>
    </recommendedName>
</protein>
<dbReference type="InterPro" id="IPR003660">
    <property type="entry name" value="HAMP_dom"/>
</dbReference>
<dbReference type="InterPro" id="IPR036097">
    <property type="entry name" value="HisK_dim/P_sf"/>
</dbReference>
<dbReference type="Gene3D" id="1.10.287.130">
    <property type="match status" value="1"/>
</dbReference>
<keyword evidence="4" id="KW-0597">Phosphoprotein</keyword>
<dbReference type="InterPro" id="IPR003594">
    <property type="entry name" value="HATPase_dom"/>
</dbReference>
<dbReference type="PANTHER" id="PTHR45436">
    <property type="entry name" value="SENSOR HISTIDINE KINASE YKOH"/>
    <property type="match status" value="1"/>
</dbReference>
<evidence type="ECO:0000256" key="1">
    <source>
        <dbReference type="ARBA" id="ARBA00000085"/>
    </source>
</evidence>
<dbReference type="SUPFAM" id="SSF55874">
    <property type="entry name" value="ATPase domain of HSP90 chaperone/DNA topoisomerase II/histidine kinase"/>
    <property type="match status" value="1"/>
</dbReference>
<dbReference type="InterPro" id="IPR050428">
    <property type="entry name" value="TCS_sensor_his_kinase"/>
</dbReference>
<keyword evidence="14" id="KW-1185">Reference proteome</keyword>
<evidence type="ECO:0000256" key="2">
    <source>
        <dbReference type="ARBA" id="ARBA00004370"/>
    </source>
</evidence>
<dbReference type="RefSeq" id="WP_120176811.1">
    <property type="nucleotide sequence ID" value="NZ_AP018786.1"/>
</dbReference>
<gene>
    <name evidence="13" type="primary">colS</name>
    <name evidence="13" type="ORF">SUTMEG_10710</name>
</gene>
<dbReference type="PROSITE" id="PS50109">
    <property type="entry name" value="HIS_KIN"/>
    <property type="match status" value="1"/>
</dbReference>
<keyword evidence="8 10" id="KW-1133">Transmembrane helix</keyword>
<keyword evidence="6 10" id="KW-0812">Transmembrane</keyword>
<dbReference type="KEGG" id="sutt:SUTMEG_10710"/>
<evidence type="ECO:0000256" key="8">
    <source>
        <dbReference type="ARBA" id="ARBA00022989"/>
    </source>
</evidence>
<evidence type="ECO:0000256" key="5">
    <source>
        <dbReference type="ARBA" id="ARBA00022679"/>
    </source>
</evidence>
<proteinExistence type="predicted"/>
<evidence type="ECO:0000259" key="12">
    <source>
        <dbReference type="PROSITE" id="PS50885"/>
    </source>
</evidence>
<feature type="transmembrane region" description="Helical" evidence="10">
    <location>
        <begin position="20"/>
        <end position="42"/>
    </location>
</feature>
<dbReference type="CDD" id="cd00075">
    <property type="entry name" value="HATPase"/>
    <property type="match status" value="1"/>
</dbReference>
<dbReference type="InterPro" id="IPR003661">
    <property type="entry name" value="HisK_dim/P_dom"/>
</dbReference>
<dbReference type="SMART" id="SM00387">
    <property type="entry name" value="HATPase_c"/>
    <property type="match status" value="1"/>
</dbReference>
<evidence type="ECO:0000256" key="9">
    <source>
        <dbReference type="ARBA" id="ARBA00023012"/>
    </source>
</evidence>
<evidence type="ECO:0000256" key="3">
    <source>
        <dbReference type="ARBA" id="ARBA00012438"/>
    </source>
</evidence>
<evidence type="ECO:0000256" key="7">
    <source>
        <dbReference type="ARBA" id="ARBA00022777"/>
    </source>
</evidence>
<evidence type="ECO:0000256" key="10">
    <source>
        <dbReference type="SAM" id="Phobius"/>
    </source>
</evidence>
<feature type="domain" description="HAMP" evidence="12">
    <location>
        <begin position="167"/>
        <end position="220"/>
    </location>
</feature>
<accession>A0A2Z6IB74</accession>
<dbReference type="CDD" id="cd00082">
    <property type="entry name" value="HisKA"/>
    <property type="match status" value="1"/>
</dbReference>
<dbReference type="AlphaFoldDB" id="A0A2Z6IB74"/>
<dbReference type="SUPFAM" id="SSF47384">
    <property type="entry name" value="Homodimeric domain of signal transducing histidine kinase"/>
    <property type="match status" value="1"/>
</dbReference>
<dbReference type="OrthoDB" id="9121563at2"/>
<name>A0A2Z6IB74_9BURK</name>
<dbReference type="InterPro" id="IPR036890">
    <property type="entry name" value="HATPase_C_sf"/>
</dbReference>
<dbReference type="InterPro" id="IPR005467">
    <property type="entry name" value="His_kinase_dom"/>
</dbReference>